<dbReference type="OrthoDB" id="10624511at2759"/>
<reference evidence="2" key="1">
    <citation type="journal article" date="2012" name="Nat. Biotechnol.">
        <title>Reference genome sequence of the model plant Setaria.</title>
        <authorList>
            <person name="Bennetzen J.L."/>
            <person name="Schmutz J."/>
            <person name="Wang H."/>
            <person name="Percifield R."/>
            <person name="Hawkins J."/>
            <person name="Pontaroli A.C."/>
            <person name="Estep M."/>
            <person name="Feng L."/>
            <person name="Vaughn J.N."/>
            <person name="Grimwood J."/>
            <person name="Jenkins J."/>
            <person name="Barry K."/>
            <person name="Lindquist E."/>
            <person name="Hellsten U."/>
            <person name="Deshpande S."/>
            <person name="Wang X."/>
            <person name="Wu X."/>
            <person name="Mitros T."/>
            <person name="Triplett J."/>
            <person name="Yang X."/>
            <person name="Ye C.Y."/>
            <person name="Mauro-Herrera M."/>
            <person name="Wang L."/>
            <person name="Li P."/>
            <person name="Sharma M."/>
            <person name="Sharma R."/>
            <person name="Ronald P.C."/>
            <person name="Panaud O."/>
            <person name="Kellogg E.A."/>
            <person name="Brutnell T.P."/>
            <person name="Doust A.N."/>
            <person name="Tuskan G.A."/>
            <person name="Rokhsar D."/>
            <person name="Devos K.M."/>
        </authorList>
    </citation>
    <scope>NUCLEOTIDE SEQUENCE [LARGE SCALE GENOMIC DNA]</scope>
    <source>
        <strain evidence="2">Yugu1</strain>
    </source>
</reference>
<evidence type="ECO:0000256" key="1">
    <source>
        <dbReference type="SAM" id="MobiDB-lite"/>
    </source>
</evidence>
<feature type="compositionally biased region" description="Basic and acidic residues" evidence="1">
    <location>
        <begin position="150"/>
        <end position="163"/>
    </location>
</feature>
<protein>
    <submittedName>
        <fullName evidence="2">Uncharacterized protein</fullName>
    </submittedName>
</protein>
<name>A0A368QVJ4_SETIT</name>
<dbReference type="AlphaFoldDB" id="A0A368QVJ4"/>
<evidence type="ECO:0000313" key="2">
    <source>
        <dbReference type="EMBL" id="RCV21987.1"/>
    </source>
</evidence>
<accession>A0A368QVJ4</accession>
<dbReference type="EMBL" id="CM003531">
    <property type="protein sequence ID" value="RCV21987.1"/>
    <property type="molecule type" value="Genomic_DNA"/>
</dbReference>
<organism evidence="2">
    <name type="scientific">Setaria italica</name>
    <name type="common">Foxtail millet</name>
    <name type="synonym">Panicum italicum</name>
    <dbReference type="NCBI Taxonomy" id="4555"/>
    <lineage>
        <taxon>Eukaryota</taxon>
        <taxon>Viridiplantae</taxon>
        <taxon>Streptophyta</taxon>
        <taxon>Embryophyta</taxon>
        <taxon>Tracheophyta</taxon>
        <taxon>Spermatophyta</taxon>
        <taxon>Magnoliopsida</taxon>
        <taxon>Liliopsida</taxon>
        <taxon>Poales</taxon>
        <taxon>Poaceae</taxon>
        <taxon>PACMAD clade</taxon>
        <taxon>Panicoideae</taxon>
        <taxon>Panicodae</taxon>
        <taxon>Paniceae</taxon>
        <taxon>Cenchrinae</taxon>
        <taxon>Setaria</taxon>
    </lineage>
</organism>
<feature type="region of interest" description="Disordered" evidence="1">
    <location>
        <begin position="1"/>
        <end position="40"/>
    </location>
</feature>
<gene>
    <name evidence="2" type="ORF">SETIT_4G183700v2</name>
</gene>
<sequence>MDNRMPLGDVTNKSNCHSGVNRKRQRLKSGPTTLEGENVAGDDLENVSGGDHGYIDQCVFADASSVIAATNQTPLSVLSQGVEPDDAGGDWLRRNDTYVATTRSKLKSVTDHTPLGETVLSETTGVNKEVSVDELQKEKENQKSRNRYSRMTEDQKVERNAKS</sequence>
<reference evidence="2" key="2">
    <citation type="submission" date="2015-07" db="EMBL/GenBank/DDBJ databases">
        <authorList>
            <person name="Noorani M."/>
        </authorList>
    </citation>
    <scope>NUCLEOTIDE SEQUENCE</scope>
    <source>
        <strain evidence="2">Yugu1</strain>
    </source>
</reference>
<feature type="region of interest" description="Disordered" evidence="1">
    <location>
        <begin position="117"/>
        <end position="163"/>
    </location>
</feature>
<proteinExistence type="predicted"/>
<feature type="compositionally biased region" description="Basic and acidic residues" evidence="1">
    <location>
        <begin position="130"/>
        <end position="143"/>
    </location>
</feature>